<dbReference type="OrthoDB" id="1845088at2759"/>
<dbReference type="Pfam" id="PF14244">
    <property type="entry name" value="Retrotran_gag_3"/>
    <property type="match status" value="1"/>
</dbReference>
<proteinExistence type="predicted"/>
<name>A0A6A4KDJ1_9ERIC</name>
<evidence type="ECO:0000313" key="2">
    <source>
        <dbReference type="EMBL" id="KAE9444755.1"/>
    </source>
</evidence>
<gene>
    <name evidence="2" type="ORF">C3L33_23347</name>
</gene>
<dbReference type="AlphaFoldDB" id="A0A6A4KDJ1"/>
<protein>
    <recommendedName>
        <fullName evidence="1">Retrotransposon Copia-like N-terminal domain-containing protein</fullName>
    </recommendedName>
</protein>
<sequence length="208" mass="22382">MTSISSSSSSVLIPENLKLLISNLSSLITVKLDHTNYIIWKKQVQNILQATYLFGYLDGSIACPSPIVKDSTGKDVANTEFMKWKVIDSLLAIHLESHSKTSSSNGELTVAFSAVTAHNRNASHFSGNRGSNSMNRGRFSSSSSTAEAALHGQQPPRFPRAIIVATITEKLIVATSAAAITIIVSQSSLLRCFLILPLIFSDLCLGSL</sequence>
<evidence type="ECO:0000259" key="1">
    <source>
        <dbReference type="Pfam" id="PF14244"/>
    </source>
</evidence>
<dbReference type="EMBL" id="QEFC01005844">
    <property type="protein sequence ID" value="KAE9444755.1"/>
    <property type="molecule type" value="Genomic_DNA"/>
</dbReference>
<accession>A0A6A4KDJ1</accession>
<feature type="non-terminal residue" evidence="2">
    <location>
        <position position="1"/>
    </location>
</feature>
<dbReference type="InterPro" id="IPR029472">
    <property type="entry name" value="Copia-like_N"/>
</dbReference>
<comment type="caution">
    <text evidence="2">The sequence shown here is derived from an EMBL/GenBank/DDBJ whole genome shotgun (WGS) entry which is preliminary data.</text>
</comment>
<organism evidence="2">
    <name type="scientific">Rhododendron williamsianum</name>
    <dbReference type="NCBI Taxonomy" id="262921"/>
    <lineage>
        <taxon>Eukaryota</taxon>
        <taxon>Viridiplantae</taxon>
        <taxon>Streptophyta</taxon>
        <taxon>Embryophyta</taxon>
        <taxon>Tracheophyta</taxon>
        <taxon>Spermatophyta</taxon>
        <taxon>Magnoliopsida</taxon>
        <taxon>eudicotyledons</taxon>
        <taxon>Gunneridae</taxon>
        <taxon>Pentapetalae</taxon>
        <taxon>asterids</taxon>
        <taxon>Ericales</taxon>
        <taxon>Ericaceae</taxon>
        <taxon>Ericoideae</taxon>
        <taxon>Rhodoreae</taxon>
        <taxon>Rhododendron</taxon>
    </lineage>
</organism>
<feature type="domain" description="Retrotransposon Copia-like N-terminal" evidence="1">
    <location>
        <begin position="26"/>
        <end position="64"/>
    </location>
</feature>
<reference evidence="2" key="1">
    <citation type="journal article" date="2019" name="Genome Biol. Evol.">
        <title>The Rhododendron genome and chromosomal organization provide insight into shared whole-genome duplications across the heath family (Ericaceae).</title>
        <authorList>
            <person name="Soza V.L."/>
            <person name="Lindsley D."/>
            <person name="Waalkes A."/>
            <person name="Ramage E."/>
            <person name="Patwardhan R.P."/>
            <person name="Burton J.N."/>
            <person name="Adey A."/>
            <person name="Kumar A."/>
            <person name="Qiu R."/>
            <person name="Shendure J."/>
            <person name="Hall B."/>
        </authorList>
    </citation>
    <scope>NUCLEOTIDE SEQUENCE</scope>
    <source>
        <strain evidence="2">RSF 1966-606</strain>
    </source>
</reference>